<dbReference type="SUPFAM" id="SSF53659">
    <property type="entry name" value="Isocitrate/Isopropylmalate dehydrogenase-like"/>
    <property type="match status" value="1"/>
</dbReference>
<reference evidence="11 12" key="2">
    <citation type="submission" date="2020-03" db="EMBL/GenBank/DDBJ databases">
        <title>Campylobacter portucalensis sp. nov., a new species of Campylobacter isolated from the reproductive tract of bulls.</title>
        <authorList>
            <person name="Silva M.F."/>
            <person name="Pereira G."/>
            <person name="Carneiro C."/>
            <person name="Hemphill A."/>
            <person name="Mateus L."/>
            <person name="Lopes-Da-Costa L."/>
            <person name="Silva E."/>
        </authorList>
    </citation>
    <scope>NUCLEOTIDE SEQUENCE [LARGE SCALE GENOMIC DNA]</scope>
    <source>
        <strain evidence="11 12">FMV-PI01</strain>
    </source>
</reference>
<evidence type="ECO:0000256" key="1">
    <source>
        <dbReference type="ARBA" id="ARBA00001232"/>
    </source>
</evidence>
<keyword evidence="6 10" id="KW-0594">Phospholipid biosynthesis</keyword>
<dbReference type="InterPro" id="IPR012281">
    <property type="entry name" value="Phospholipid_synth_PlsX-like"/>
</dbReference>
<name>A0A6L5WJN5_9BACT</name>
<gene>
    <name evidence="10 11" type="primary">plsX</name>
    <name evidence="11" type="ORF">F1B92_04585</name>
</gene>
<comment type="similarity">
    <text evidence="10">Belongs to the PlsX family.</text>
</comment>
<keyword evidence="11" id="KW-0012">Acyltransferase</keyword>
<comment type="subcellular location">
    <subcellularLocation>
        <location evidence="10">Cytoplasm</location>
    </subcellularLocation>
    <text evidence="10">Associated with the membrane possibly through PlsY.</text>
</comment>
<protein>
    <recommendedName>
        <fullName evidence="8 10">Phosphate acyltransferase</fullName>
        <ecNumber evidence="8 10">2.3.1.274</ecNumber>
    </recommendedName>
    <alternativeName>
        <fullName evidence="10">Acyl-ACP phosphotransacylase</fullName>
    </alternativeName>
    <alternativeName>
        <fullName evidence="10">Acyl-[acyl-carrier-protein]--phosphate acyltransferase</fullName>
    </alternativeName>
    <alternativeName>
        <fullName evidence="10">Phosphate-acyl-ACP acyltransferase</fullName>
    </alternativeName>
</protein>
<comment type="subunit">
    <text evidence="9 10">Homodimer. Probably interacts with PlsY.</text>
</comment>
<dbReference type="GO" id="GO:0043811">
    <property type="term" value="F:phosphate:acyl-[acyl carrier protein] acyltransferase activity"/>
    <property type="evidence" value="ECO:0007669"/>
    <property type="project" value="UniProtKB-UniRule"/>
</dbReference>
<dbReference type="GO" id="GO:0005737">
    <property type="term" value="C:cytoplasm"/>
    <property type="evidence" value="ECO:0007669"/>
    <property type="project" value="UniProtKB-SubCell"/>
</dbReference>
<evidence type="ECO:0000313" key="11">
    <source>
        <dbReference type="EMBL" id="MSN96457.1"/>
    </source>
</evidence>
<organism evidence="11 12">
    <name type="scientific">Campylobacter portucalensis</name>
    <dbReference type="NCBI Taxonomy" id="2608384"/>
    <lineage>
        <taxon>Bacteria</taxon>
        <taxon>Pseudomonadati</taxon>
        <taxon>Campylobacterota</taxon>
        <taxon>Epsilonproteobacteria</taxon>
        <taxon>Campylobacterales</taxon>
        <taxon>Campylobacteraceae</taxon>
        <taxon>Campylobacter</taxon>
    </lineage>
</organism>
<reference evidence="11 12" key="1">
    <citation type="submission" date="2019-09" db="EMBL/GenBank/DDBJ databases">
        <authorList>
            <person name="Silva M."/>
            <person name="Pereira G."/>
            <person name="Lopes-Da-Costa L."/>
            <person name="Silva E."/>
        </authorList>
    </citation>
    <scope>NUCLEOTIDE SEQUENCE [LARGE SCALE GENOMIC DNA]</scope>
    <source>
        <strain evidence="11 12">FMV-PI01</strain>
    </source>
</reference>
<evidence type="ECO:0000256" key="2">
    <source>
        <dbReference type="ARBA" id="ARBA00022490"/>
    </source>
</evidence>
<proteinExistence type="inferred from homology"/>
<evidence type="ECO:0000256" key="4">
    <source>
        <dbReference type="ARBA" id="ARBA00022679"/>
    </source>
</evidence>
<accession>A0A6L5WJN5</accession>
<comment type="function">
    <text evidence="10">Catalyzes the reversible formation of acyl-phosphate (acyl-PO(4)) from acyl-[acyl-carrier-protein] (acyl-ACP). This enzyme utilizes acyl-ACP as fatty acyl donor, but not acyl-CoA.</text>
</comment>
<evidence type="ECO:0000313" key="12">
    <source>
        <dbReference type="Proteomes" id="UP000476338"/>
    </source>
</evidence>
<dbReference type="UniPathway" id="UPA00085"/>
<evidence type="ECO:0000256" key="9">
    <source>
        <dbReference type="ARBA" id="ARBA00046608"/>
    </source>
</evidence>
<evidence type="ECO:0000256" key="10">
    <source>
        <dbReference type="HAMAP-Rule" id="MF_00019"/>
    </source>
</evidence>
<dbReference type="GO" id="GO:0006633">
    <property type="term" value="P:fatty acid biosynthetic process"/>
    <property type="evidence" value="ECO:0007669"/>
    <property type="project" value="UniProtKB-UniRule"/>
</dbReference>
<evidence type="ECO:0000256" key="3">
    <source>
        <dbReference type="ARBA" id="ARBA00022516"/>
    </source>
</evidence>
<keyword evidence="5 10" id="KW-0443">Lipid metabolism</keyword>
<keyword evidence="3 10" id="KW-0444">Lipid biosynthesis</keyword>
<dbReference type="GO" id="GO:0008654">
    <property type="term" value="P:phospholipid biosynthetic process"/>
    <property type="evidence" value="ECO:0007669"/>
    <property type="project" value="UniProtKB-KW"/>
</dbReference>
<dbReference type="NCBIfam" id="TIGR00182">
    <property type="entry name" value="plsX"/>
    <property type="match status" value="1"/>
</dbReference>
<dbReference type="AlphaFoldDB" id="A0A6L5WJN5"/>
<sequence length="332" mass="35796">MTKIAIDAMGGDFGCEPIIQGVIQALKECEFHAYLVGDEKIMGPFIPTEFKEKITLIQADEIFEMKEGATDVLKKKDTSIFKAIDLVRDGICEAIVSAGHSGATMSLATLRIGRLKNVLRPAIATLMPNSKSGRTLVLDVGANVDCKSEHLFQFGVMGEAYAKSIMSIKSPRIGILSNGEEDSKGDEITKSAHKLLKNLPTFIGNCEGSEIFDGSVDVAICDGFVGNIVLKASEGVASAVTNLIKKEVKKSIVAILGVTLMKSVFKKVKKNIDYDEYGGAPLLGVKKCTIISHGKSSPKAIKNAIFQALKFSNSNIYENIENELGKFKNLQG</sequence>
<keyword evidence="12" id="KW-1185">Reference proteome</keyword>
<dbReference type="Proteomes" id="UP000476338">
    <property type="component" value="Unassembled WGS sequence"/>
</dbReference>
<evidence type="ECO:0000256" key="7">
    <source>
        <dbReference type="ARBA" id="ARBA00023264"/>
    </source>
</evidence>
<evidence type="ECO:0000256" key="5">
    <source>
        <dbReference type="ARBA" id="ARBA00023098"/>
    </source>
</evidence>
<dbReference type="PANTHER" id="PTHR30100">
    <property type="entry name" value="FATTY ACID/PHOSPHOLIPID SYNTHESIS PROTEIN PLSX"/>
    <property type="match status" value="1"/>
</dbReference>
<keyword evidence="2 10" id="KW-0963">Cytoplasm</keyword>
<dbReference type="HAMAP" id="MF_00019">
    <property type="entry name" value="PlsX"/>
    <property type="match status" value="1"/>
</dbReference>
<evidence type="ECO:0000256" key="6">
    <source>
        <dbReference type="ARBA" id="ARBA00023209"/>
    </source>
</evidence>
<comment type="caution">
    <text evidence="11">The sequence shown here is derived from an EMBL/GenBank/DDBJ whole genome shotgun (WGS) entry which is preliminary data.</text>
</comment>
<dbReference type="EC" id="2.3.1.274" evidence="8 10"/>
<dbReference type="PIRSF" id="PIRSF002465">
    <property type="entry name" value="Phsphlp_syn_PlsX"/>
    <property type="match status" value="1"/>
</dbReference>
<dbReference type="EMBL" id="VWSJ01000012">
    <property type="protein sequence ID" value="MSN96457.1"/>
    <property type="molecule type" value="Genomic_DNA"/>
</dbReference>
<comment type="catalytic activity">
    <reaction evidence="1 10">
        <text>a fatty acyl-[ACP] + phosphate = an acyl phosphate + holo-[ACP]</text>
        <dbReference type="Rhea" id="RHEA:42292"/>
        <dbReference type="Rhea" id="RHEA-COMP:9685"/>
        <dbReference type="Rhea" id="RHEA-COMP:14125"/>
        <dbReference type="ChEBI" id="CHEBI:43474"/>
        <dbReference type="ChEBI" id="CHEBI:59918"/>
        <dbReference type="ChEBI" id="CHEBI:64479"/>
        <dbReference type="ChEBI" id="CHEBI:138651"/>
        <dbReference type="EC" id="2.3.1.274"/>
    </reaction>
</comment>
<dbReference type="PANTHER" id="PTHR30100:SF1">
    <property type="entry name" value="PHOSPHATE ACYLTRANSFERASE"/>
    <property type="match status" value="1"/>
</dbReference>
<dbReference type="Pfam" id="PF02504">
    <property type="entry name" value="FA_synthesis"/>
    <property type="match status" value="1"/>
</dbReference>
<dbReference type="Gene3D" id="3.40.718.10">
    <property type="entry name" value="Isopropylmalate Dehydrogenase"/>
    <property type="match status" value="1"/>
</dbReference>
<comment type="pathway">
    <text evidence="10">Lipid metabolism; phospholipid metabolism.</text>
</comment>
<dbReference type="InterPro" id="IPR003664">
    <property type="entry name" value="FA_synthesis"/>
</dbReference>
<keyword evidence="4 10" id="KW-0808">Transferase</keyword>
<evidence type="ECO:0000256" key="8">
    <source>
        <dbReference type="ARBA" id="ARBA00024069"/>
    </source>
</evidence>
<keyword evidence="7 10" id="KW-1208">Phospholipid metabolism</keyword>
<dbReference type="RefSeq" id="WP_154570728.1">
    <property type="nucleotide sequence ID" value="NZ_VWSJ01000012.1"/>
</dbReference>